<name>A0A6J7RQJ1_9ZZZZ</name>
<dbReference type="PANTHER" id="PTHR37315">
    <property type="entry name" value="UPF0311 PROTEIN BLR7842"/>
    <property type="match status" value="1"/>
</dbReference>
<dbReference type="PANTHER" id="PTHR37315:SF1">
    <property type="entry name" value="UPF0311 PROTEIN BLR7842"/>
    <property type="match status" value="1"/>
</dbReference>
<dbReference type="HAMAP" id="MF_00775">
    <property type="entry name" value="UPF0311"/>
    <property type="match status" value="1"/>
</dbReference>
<sequence>MPDILSSLPVEYLFTIHATVAAPVPIPGGPAGTRVVVNVTGGTFAGPKASGTVSMGGDWLTMRTTGTAHLDVRVLLLTDDGVAIHVTYQGIMGPSENGVRIITAPLFQTGDERYAWLNDVQAVAIGKPAKDAVDYDVYRVL</sequence>
<proteinExistence type="inferred from homology"/>
<dbReference type="EMBL" id="CAFBPN010000145">
    <property type="protein sequence ID" value="CAB5031131.1"/>
    <property type="molecule type" value="Genomic_DNA"/>
</dbReference>
<dbReference type="Gene3D" id="2.40.160.20">
    <property type="match status" value="1"/>
</dbReference>
<evidence type="ECO:0000313" key="1">
    <source>
        <dbReference type="EMBL" id="CAB5031131.1"/>
    </source>
</evidence>
<organism evidence="1">
    <name type="scientific">freshwater metagenome</name>
    <dbReference type="NCBI Taxonomy" id="449393"/>
    <lineage>
        <taxon>unclassified sequences</taxon>
        <taxon>metagenomes</taxon>
        <taxon>ecological metagenomes</taxon>
    </lineage>
</organism>
<dbReference type="InterPro" id="IPR020915">
    <property type="entry name" value="UPF0311"/>
</dbReference>
<gene>
    <name evidence="1" type="ORF">UFOPK4098_01556</name>
</gene>
<dbReference type="AlphaFoldDB" id="A0A6J7RQJ1"/>
<reference evidence="1" key="1">
    <citation type="submission" date="2020-05" db="EMBL/GenBank/DDBJ databases">
        <authorList>
            <person name="Chiriac C."/>
            <person name="Salcher M."/>
            <person name="Ghai R."/>
            <person name="Kavagutti S V."/>
        </authorList>
    </citation>
    <scope>NUCLEOTIDE SEQUENCE</scope>
</reference>
<protein>
    <submittedName>
        <fullName evidence="1">Unannotated protein</fullName>
    </submittedName>
</protein>
<dbReference type="Pfam" id="PF11578">
    <property type="entry name" value="DUF3237"/>
    <property type="match status" value="1"/>
</dbReference>
<accession>A0A6J7RQJ1</accession>